<dbReference type="EMBL" id="JPRD01000015">
    <property type="protein sequence ID" value="KIF53413.1"/>
    <property type="molecule type" value="Genomic_DNA"/>
</dbReference>
<evidence type="ECO:0000313" key="2">
    <source>
        <dbReference type="Proteomes" id="UP000031586"/>
    </source>
</evidence>
<dbReference type="RefSeq" id="WP_020194616.1">
    <property type="nucleotide sequence ID" value="NZ_BAOH01000005.1"/>
</dbReference>
<dbReference type="Proteomes" id="UP000031586">
    <property type="component" value="Unassembled WGS sequence"/>
</dbReference>
<comment type="caution">
    <text evidence="1">The sequence shown here is derived from an EMBL/GenBank/DDBJ whole genome shotgun (WGS) entry which is preliminary data.</text>
</comment>
<reference evidence="1 2" key="1">
    <citation type="submission" date="2014-07" db="EMBL/GenBank/DDBJ databases">
        <title>Unique and conserved regions in Vibrio harveyi and related species in comparison with the shrimp pathogen Vibrio harveyi CAIM 1792.</title>
        <authorList>
            <person name="Espinoza-Valles I."/>
            <person name="Vora G."/>
            <person name="Leekitcharoenphon P."/>
            <person name="Ussery D."/>
            <person name="Hoj L."/>
            <person name="Gomez-Gil B."/>
        </authorList>
    </citation>
    <scope>NUCLEOTIDE SEQUENCE [LARGE SCALE GENOMIC DNA]</scope>
    <source>
        <strain evidence="2">CAIM 1854 / LMG 25443</strain>
    </source>
</reference>
<name>A0A0C1VU69_9VIBR</name>
<sequence>MNTATVYFPTGFHNAIENQLVNDDFDIQQMNFKVIESEDWNKYSEDHKMDIISKFIAKNLSDKLPKGVKVVRSTSRAHYLGNRKRLLTGMMDYTLESETSGAKAELSASLVIRH</sequence>
<accession>A0A0C1VU69</accession>
<dbReference type="PATRIC" id="fig|1229493.5.peg.1266"/>
<dbReference type="AlphaFoldDB" id="A0A0C1VU69"/>
<protein>
    <submittedName>
        <fullName evidence="1">Uncharacterized protein</fullName>
    </submittedName>
</protein>
<organism evidence="1 2">
    <name type="scientific">Vibrio owensii CAIM 1854 = LMG 25443</name>
    <dbReference type="NCBI Taxonomy" id="1229493"/>
    <lineage>
        <taxon>Bacteria</taxon>
        <taxon>Pseudomonadati</taxon>
        <taxon>Pseudomonadota</taxon>
        <taxon>Gammaproteobacteria</taxon>
        <taxon>Vibrionales</taxon>
        <taxon>Vibrionaceae</taxon>
        <taxon>Vibrio</taxon>
    </lineage>
</organism>
<proteinExistence type="predicted"/>
<gene>
    <name evidence="1" type="ORF">H735_10870</name>
</gene>
<evidence type="ECO:0000313" key="1">
    <source>
        <dbReference type="EMBL" id="KIF53413.1"/>
    </source>
</evidence>